<dbReference type="Gene3D" id="1.10.10.60">
    <property type="entry name" value="Homeodomain-like"/>
    <property type="match status" value="1"/>
</dbReference>
<sequence>MMVKTGLTIPSLQFAAPAGTPAGIEVMSLTELAGRMSPERLARPQRPHFHQLIAVTGGSLQQTIDFRTYELAAGDWLWIRPGQVQQWGALAGVTGDLVLFQPSHLDAQTAGRVQLDDPNVPVLRQPSADDAASVRMALDHLALEFRALGRMPLESHAASLRYLLAVLVLRLTHLAVPVTEPAVAADPAYLRFRSAVDSDFTRTRRVEDYARSLGYSAKTLARATQAAAGVSAKAFIDRRVVLEAKRLLAHSDDSAVQISQQLGFRTPTQFAKYFVQRTGQTPMAFRSEVSGRLSVPG</sequence>
<evidence type="ECO:0000256" key="2">
    <source>
        <dbReference type="ARBA" id="ARBA00023125"/>
    </source>
</evidence>
<evidence type="ECO:0000313" key="6">
    <source>
        <dbReference type="Proteomes" id="UP001500280"/>
    </source>
</evidence>
<dbReference type="SMART" id="SM00342">
    <property type="entry name" value="HTH_ARAC"/>
    <property type="match status" value="1"/>
</dbReference>
<dbReference type="InterPro" id="IPR018060">
    <property type="entry name" value="HTH_AraC"/>
</dbReference>
<dbReference type="Proteomes" id="UP001500280">
    <property type="component" value="Unassembled WGS sequence"/>
</dbReference>
<dbReference type="SUPFAM" id="SSF46689">
    <property type="entry name" value="Homeodomain-like"/>
    <property type="match status" value="1"/>
</dbReference>
<reference evidence="6" key="1">
    <citation type="journal article" date="2019" name="Int. J. Syst. Evol. Microbiol.">
        <title>The Global Catalogue of Microorganisms (GCM) 10K type strain sequencing project: providing services to taxonomists for standard genome sequencing and annotation.</title>
        <authorList>
            <consortium name="The Broad Institute Genomics Platform"/>
            <consortium name="The Broad Institute Genome Sequencing Center for Infectious Disease"/>
            <person name="Wu L."/>
            <person name="Ma J."/>
        </authorList>
    </citation>
    <scope>NUCLEOTIDE SEQUENCE [LARGE SCALE GENOMIC DNA]</scope>
    <source>
        <strain evidence="6">JCM 14307</strain>
    </source>
</reference>
<accession>A0ABP4T1G4</accession>
<dbReference type="InterPro" id="IPR003313">
    <property type="entry name" value="AraC-bd"/>
</dbReference>
<dbReference type="Gene3D" id="2.60.120.10">
    <property type="entry name" value="Jelly Rolls"/>
    <property type="match status" value="1"/>
</dbReference>
<keyword evidence="2" id="KW-0238">DNA-binding</keyword>
<evidence type="ECO:0000256" key="3">
    <source>
        <dbReference type="ARBA" id="ARBA00023163"/>
    </source>
</evidence>
<organism evidence="5 6">
    <name type="scientific">Kribbella yunnanensis</name>
    <dbReference type="NCBI Taxonomy" id="190194"/>
    <lineage>
        <taxon>Bacteria</taxon>
        <taxon>Bacillati</taxon>
        <taxon>Actinomycetota</taxon>
        <taxon>Actinomycetes</taxon>
        <taxon>Propionibacteriales</taxon>
        <taxon>Kribbellaceae</taxon>
        <taxon>Kribbella</taxon>
    </lineage>
</organism>
<dbReference type="InterPro" id="IPR009057">
    <property type="entry name" value="Homeodomain-like_sf"/>
</dbReference>
<dbReference type="PANTHER" id="PTHR43280:SF32">
    <property type="entry name" value="TRANSCRIPTIONAL REGULATORY PROTEIN"/>
    <property type="match status" value="1"/>
</dbReference>
<protein>
    <submittedName>
        <fullName evidence="5">AraC family transcriptional regulator</fullName>
    </submittedName>
</protein>
<proteinExistence type="predicted"/>
<dbReference type="PANTHER" id="PTHR43280">
    <property type="entry name" value="ARAC-FAMILY TRANSCRIPTIONAL REGULATOR"/>
    <property type="match status" value="1"/>
</dbReference>
<gene>
    <name evidence="5" type="ORF">GCM10009745_25990</name>
</gene>
<dbReference type="PROSITE" id="PS01124">
    <property type="entry name" value="HTH_ARAC_FAMILY_2"/>
    <property type="match status" value="1"/>
</dbReference>
<dbReference type="Pfam" id="PF12833">
    <property type="entry name" value="HTH_18"/>
    <property type="match status" value="1"/>
</dbReference>
<dbReference type="InterPro" id="IPR014710">
    <property type="entry name" value="RmlC-like_jellyroll"/>
</dbReference>
<keyword evidence="1" id="KW-0805">Transcription regulation</keyword>
<dbReference type="RefSeq" id="WP_344149900.1">
    <property type="nucleotide sequence ID" value="NZ_BAAANF010000008.1"/>
</dbReference>
<dbReference type="Pfam" id="PF02311">
    <property type="entry name" value="AraC_binding"/>
    <property type="match status" value="1"/>
</dbReference>
<evidence type="ECO:0000256" key="1">
    <source>
        <dbReference type="ARBA" id="ARBA00023015"/>
    </source>
</evidence>
<evidence type="ECO:0000313" key="5">
    <source>
        <dbReference type="EMBL" id="GAA1680741.1"/>
    </source>
</evidence>
<name>A0ABP4T1G4_9ACTN</name>
<keyword evidence="6" id="KW-1185">Reference proteome</keyword>
<evidence type="ECO:0000259" key="4">
    <source>
        <dbReference type="PROSITE" id="PS01124"/>
    </source>
</evidence>
<dbReference type="SUPFAM" id="SSF51215">
    <property type="entry name" value="Regulatory protein AraC"/>
    <property type="match status" value="1"/>
</dbReference>
<dbReference type="EMBL" id="BAAANF010000008">
    <property type="protein sequence ID" value="GAA1680741.1"/>
    <property type="molecule type" value="Genomic_DNA"/>
</dbReference>
<keyword evidence="3" id="KW-0804">Transcription</keyword>
<feature type="domain" description="HTH araC/xylS-type" evidence="4">
    <location>
        <begin position="190"/>
        <end position="288"/>
    </location>
</feature>
<comment type="caution">
    <text evidence="5">The sequence shown here is derived from an EMBL/GenBank/DDBJ whole genome shotgun (WGS) entry which is preliminary data.</text>
</comment>
<dbReference type="InterPro" id="IPR037923">
    <property type="entry name" value="HTH-like"/>
</dbReference>